<gene>
    <name evidence="3" type="ORF">TCAL_00049</name>
</gene>
<accession>A0A553PHJ0</accession>
<evidence type="ECO:0000256" key="2">
    <source>
        <dbReference type="SAM" id="Phobius"/>
    </source>
</evidence>
<dbReference type="Proteomes" id="UP000318571">
    <property type="component" value="Chromosome 5"/>
</dbReference>
<dbReference type="InterPro" id="IPR052473">
    <property type="entry name" value="mtLSU_mL53"/>
</dbReference>
<evidence type="ECO:0000313" key="3">
    <source>
        <dbReference type="EMBL" id="TRY77117.1"/>
    </source>
</evidence>
<dbReference type="GO" id="GO:0005762">
    <property type="term" value="C:mitochondrial large ribosomal subunit"/>
    <property type="evidence" value="ECO:0007669"/>
    <property type="project" value="TreeGrafter"/>
</dbReference>
<name>A0A553PHJ0_TIGCA</name>
<organism evidence="3 4">
    <name type="scientific">Tigriopus californicus</name>
    <name type="common">Marine copepod</name>
    <dbReference type="NCBI Taxonomy" id="6832"/>
    <lineage>
        <taxon>Eukaryota</taxon>
        <taxon>Metazoa</taxon>
        <taxon>Ecdysozoa</taxon>
        <taxon>Arthropoda</taxon>
        <taxon>Crustacea</taxon>
        <taxon>Multicrustacea</taxon>
        <taxon>Hexanauplia</taxon>
        <taxon>Copepoda</taxon>
        <taxon>Harpacticoida</taxon>
        <taxon>Harpacticidae</taxon>
        <taxon>Tigriopus</taxon>
    </lineage>
</organism>
<keyword evidence="2" id="KW-0472">Membrane</keyword>
<feature type="compositionally biased region" description="Polar residues" evidence="1">
    <location>
        <begin position="205"/>
        <end position="220"/>
    </location>
</feature>
<dbReference type="EMBL" id="VCGU01000004">
    <property type="protein sequence ID" value="TRY77117.1"/>
    <property type="molecule type" value="Genomic_DNA"/>
</dbReference>
<feature type="transmembrane region" description="Helical" evidence="2">
    <location>
        <begin position="23"/>
        <end position="45"/>
    </location>
</feature>
<evidence type="ECO:0000256" key="1">
    <source>
        <dbReference type="SAM" id="MobiDB-lite"/>
    </source>
</evidence>
<dbReference type="Gene3D" id="3.40.30.10">
    <property type="entry name" value="Glutaredoxin"/>
    <property type="match status" value="1"/>
</dbReference>
<dbReference type="AlphaFoldDB" id="A0A553PHJ0"/>
<proteinExistence type="predicted"/>
<sequence length="220" mass="24323">MMRLGGPGMGQLPPSDPKVERDLANAAVIGNGITFAFIVGTLHFLPLSLARHTFLGRTAECVVGLRACPVRHHTGYIPFEGRFGPDRNCLDKKLVDQWRALNLQPVAKIQFTFDPIRADVGSIRHFMLITSYPKVRQTNPRVIYKTSVVSDRSDPVIRVELADGGSQIVFKASRLSILDILYEFNKIMLPLVKDEAAPSAALTKSAKQANTTSAKRGQRR</sequence>
<dbReference type="STRING" id="6832.A0A553PHJ0"/>
<keyword evidence="4" id="KW-1185">Reference proteome</keyword>
<keyword evidence="2" id="KW-0812">Transmembrane</keyword>
<dbReference type="PANTHER" id="PTHR33618:SF1">
    <property type="entry name" value="LARGE RIBOSOMAL SUBUNIT PROTEIN ML53"/>
    <property type="match status" value="1"/>
</dbReference>
<evidence type="ECO:0000313" key="4">
    <source>
        <dbReference type="Proteomes" id="UP000318571"/>
    </source>
</evidence>
<feature type="region of interest" description="Disordered" evidence="1">
    <location>
        <begin position="201"/>
        <end position="220"/>
    </location>
</feature>
<protein>
    <submittedName>
        <fullName evidence="3">Uncharacterized protein</fullName>
    </submittedName>
</protein>
<reference evidence="3 4" key="1">
    <citation type="journal article" date="2018" name="Nat. Ecol. Evol.">
        <title>Genomic signatures of mitonuclear coevolution across populations of Tigriopus californicus.</title>
        <authorList>
            <person name="Barreto F.S."/>
            <person name="Watson E.T."/>
            <person name="Lima T.G."/>
            <person name="Willett C.S."/>
            <person name="Edmands S."/>
            <person name="Li W."/>
            <person name="Burton R.S."/>
        </authorList>
    </citation>
    <scope>NUCLEOTIDE SEQUENCE [LARGE SCALE GENOMIC DNA]</scope>
    <source>
        <strain evidence="3 4">San Diego</strain>
    </source>
</reference>
<dbReference type="PANTHER" id="PTHR33618">
    <property type="entry name" value="39S RIBOSOMAL PROTEIN L53, MITOCHONDRIAL"/>
    <property type="match status" value="1"/>
</dbReference>
<comment type="caution">
    <text evidence="3">The sequence shown here is derived from an EMBL/GenBank/DDBJ whole genome shotgun (WGS) entry which is preliminary data.</text>
</comment>
<keyword evidence="2" id="KW-1133">Transmembrane helix</keyword>